<protein>
    <submittedName>
        <fullName evidence="2">Uncharacterized protein</fullName>
    </submittedName>
</protein>
<organism evidence="2 4">
    <name type="scientific">Citricoccus parietis</name>
    <dbReference type="NCBI Taxonomy" id="592307"/>
    <lineage>
        <taxon>Bacteria</taxon>
        <taxon>Bacillati</taxon>
        <taxon>Actinomycetota</taxon>
        <taxon>Actinomycetes</taxon>
        <taxon>Micrococcales</taxon>
        <taxon>Micrococcaceae</taxon>
        <taxon>Citricoccus</taxon>
    </lineage>
</organism>
<evidence type="ECO:0000313" key="4">
    <source>
        <dbReference type="Proteomes" id="UP001589575"/>
    </source>
</evidence>
<evidence type="ECO:0000313" key="3">
    <source>
        <dbReference type="EMBL" id="MFB9075060.1"/>
    </source>
</evidence>
<name>A0ABV5G4J8_9MICC</name>
<reference evidence="2 4" key="1">
    <citation type="submission" date="2024-09" db="EMBL/GenBank/DDBJ databases">
        <authorList>
            <person name="Sun Q."/>
            <person name="Mori K."/>
        </authorList>
    </citation>
    <scope>NUCLEOTIDE SEQUENCE [LARGE SCALE GENOMIC DNA]</scope>
    <source>
        <strain evidence="2 4">CCM 7609</strain>
    </source>
</reference>
<feature type="region of interest" description="Disordered" evidence="1">
    <location>
        <begin position="1"/>
        <end position="24"/>
    </location>
</feature>
<dbReference type="Proteomes" id="UP001589575">
    <property type="component" value="Unassembled WGS sequence"/>
</dbReference>
<evidence type="ECO:0000313" key="2">
    <source>
        <dbReference type="EMBL" id="MFB9073862.1"/>
    </source>
</evidence>
<proteinExistence type="predicted"/>
<dbReference type="EMBL" id="JBHMFI010000010">
    <property type="protein sequence ID" value="MFB9075060.1"/>
    <property type="molecule type" value="Genomic_DNA"/>
</dbReference>
<evidence type="ECO:0000256" key="1">
    <source>
        <dbReference type="SAM" id="MobiDB-lite"/>
    </source>
</evidence>
<sequence length="68" mass="7053">MDGDVICGKPRLSHVGPPSLYGPGRPTPSIVSGVVPLELGLFGRGRTKRVLRADAAGESARPPSETES</sequence>
<keyword evidence="4" id="KW-1185">Reference proteome</keyword>
<accession>A0ABV5G4J8</accession>
<comment type="caution">
    <text evidence="2">The sequence shown here is derived from an EMBL/GenBank/DDBJ whole genome shotgun (WGS) entry which is preliminary data.</text>
</comment>
<gene>
    <name evidence="2" type="ORF">ACFFX0_22750</name>
    <name evidence="3" type="ORF">ACFFX0_29325</name>
</gene>
<dbReference type="EMBL" id="JBHMFI010000001">
    <property type="protein sequence ID" value="MFB9073862.1"/>
    <property type="molecule type" value="Genomic_DNA"/>
</dbReference>